<dbReference type="Proteomes" id="UP000694888">
    <property type="component" value="Unplaced"/>
</dbReference>
<dbReference type="InterPro" id="IPR016024">
    <property type="entry name" value="ARM-type_fold"/>
</dbReference>
<dbReference type="Gene3D" id="1.25.10.10">
    <property type="entry name" value="Leucine-rich Repeat Variant"/>
    <property type="match status" value="1"/>
</dbReference>
<sequence>MTSQERDAVLRWSDLVSSADQKKFRTKKVTWAAMEDHLANLVYSDKRPLVLLAARICMETMAKNRGQYIDLLLSLGAVEKLLKLASTDHEPLKRRVFACLEVFARRFSSHERLVEDDVIQLLVQSLSRPSAASTHLSCLFALNSLCHRASTLRRALEVDGHCVVKTVMRVLTEWTVQHPNTPSAQSVSIERIKSWCTIPRQNLVLLCKLCVDVTDRTLT</sequence>
<proteinExistence type="predicted"/>
<evidence type="ECO:0000313" key="2">
    <source>
        <dbReference type="RefSeq" id="XP_012942794.1"/>
    </source>
</evidence>
<evidence type="ECO:0000313" key="1">
    <source>
        <dbReference type="Proteomes" id="UP000694888"/>
    </source>
</evidence>
<dbReference type="RefSeq" id="XP_012942794.1">
    <property type="nucleotide sequence ID" value="XM_013087340.1"/>
</dbReference>
<keyword evidence="1" id="KW-1185">Reference proteome</keyword>
<gene>
    <name evidence="2" type="primary">LOC106012942</name>
</gene>
<dbReference type="SUPFAM" id="SSF48371">
    <property type="entry name" value="ARM repeat"/>
    <property type="match status" value="1"/>
</dbReference>
<dbReference type="GeneID" id="106012942"/>
<reference evidence="2" key="1">
    <citation type="submission" date="2025-08" db="UniProtKB">
        <authorList>
            <consortium name="RefSeq"/>
        </authorList>
    </citation>
    <scope>IDENTIFICATION</scope>
</reference>
<accession>A0ABM1A8D6</accession>
<name>A0ABM1A8D6_APLCA</name>
<dbReference type="InterPro" id="IPR011989">
    <property type="entry name" value="ARM-like"/>
</dbReference>
<organism evidence="1 2">
    <name type="scientific">Aplysia californica</name>
    <name type="common">California sea hare</name>
    <dbReference type="NCBI Taxonomy" id="6500"/>
    <lineage>
        <taxon>Eukaryota</taxon>
        <taxon>Metazoa</taxon>
        <taxon>Spiralia</taxon>
        <taxon>Lophotrochozoa</taxon>
        <taxon>Mollusca</taxon>
        <taxon>Gastropoda</taxon>
        <taxon>Heterobranchia</taxon>
        <taxon>Euthyneura</taxon>
        <taxon>Tectipleura</taxon>
        <taxon>Aplysiida</taxon>
        <taxon>Aplysioidea</taxon>
        <taxon>Aplysiidae</taxon>
        <taxon>Aplysia</taxon>
    </lineage>
</organism>
<protein>
    <submittedName>
        <fullName evidence="2">Uncharacterized protein LOC106012942</fullName>
    </submittedName>
</protein>